<reference evidence="3" key="1">
    <citation type="journal article" date="2019" name="Int. J. Syst. Evol. Microbiol.">
        <title>The Global Catalogue of Microorganisms (GCM) 10K type strain sequencing project: providing services to taxonomists for standard genome sequencing and annotation.</title>
        <authorList>
            <consortium name="The Broad Institute Genomics Platform"/>
            <consortium name="The Broad Institute Genome Sequencing Center for Infectious Disease"/>
            <person name="Wu L."/>
            <person name="Ma J."/>
        </authorList>
    </citation>
    <scope>NUCLEOTIDE SEQUENCE [LARGE SCALE GENOMIC DNA]</scope>
    <source>
        <strain evidence="3">CGMCC 1.15480</strain>
    </source>
</reference>
<proteinExistence type="predicted"/>
<dbReference type="Proteomes" id="UP000597761">
    <property type="component" value="Unassembled WGS sequence"/>
</dbReference>
<keyword evidence="2" id="KW-0547">Nucleotide-binding</keyword>
<dbReference type="InterPro" id="IPR027417">
    <property type="entry name" value="P-loop_NTPase"/>
</dbReference>
<accession>A0ABQ1PK35</accession>
<keyword evidence="3" id="KW-1185">Reference proteome</keyword>
<keyword evidence="2" id="KW-0067">ATP-binding</keyword>
<sequence length="244" mass="26280">MLTARHLSVAGRHGPLLPPTSLTAEEGVLHLAVGRTTEERTALALTLSGRMRPDGGAVMWGHDDAIGKLRARVGLVDSPGVNEPERHQRMRDVIAEDLSLLPKPIRQRPAVRSWAIEHGHRDALDRWPEQLDAASRLRLLADLALADDRMTALVFDGPDRLTFDDAAWLDVLSDYASHGLVVVAVVTAVPPTWDGPLTVIGADDGTGENGEDGDTVPGFIPGFAEIDADTTTHQPTADPAKDDR</sequence>
<dbReference type="RefSeq" id="WP_188668934.1">
    <property type="nucleotide sequence ID" value="NZ_BMJI01000022.1"/>
</dbReference>
<evidence type="ECO:0000313" key="3">
    <source>
        <dbReference type="Proteomes" id="UP000597761"/>
    </source>
</evidence>
<gene>
    <name evidence="2" type="ORF">GCM10011512_26900</name>
</gene>
<protein>
    <submittedName>
        <fullName evidence="2">ABC transporter ATP-binding protein</fullName>
    </submittedName>
</protein>
<evidence type="ECO:0000313" key="2">
    <source>
        <dbReference type="EMBL" id="GGC98599.1"/>
    </source>
</evidence>
<dbReference type="GO" id="GO:0005524">
    <property type="term" value="F:ATP binding"/>
    <property type="evidence" value="ECO:0007669"/>
    <property type="project" value="UniProtKB-KW"/>
</dbReference>
<comment type="caution">
    <text evidence="2">The sequence shown here is derived from an EMBL/GenBank/DDBJ whole genome shotgun (WGS) entry which is preliminary data.</text>
</comment>
<dbReference type="EMBL" id="BMJI01000022">
    <property type="protein sequence ID" value="GGC98599.1"/>
    <property type="molecule type" value="Genomic_DNA"/>
</dbReference>
<organism evidence="2 3">
    <name type="scientific">Tersicoccus solisilvae</name>
    <dbReference type="NCBI Taxonomy" id="1882339"/>
    <lineage>
        <taxon>Bacteria</taxon>
        <taxon>Bacillati</taxon>
        <taxon>Actinomycetota</taxon>
        <taxon>Actinomycetes</taxon>
        <taxon>Micrococcales</taxon>
        <taxon>Micrococcaceae</taxon>
        <taxon>Tersicoccus</taxon>
    </lineage>
</organism>
<dbReference type="Gene3D" id="3.40.50.300">
    <property type="entry name" value="P-loop containing nucleotide triphosphate hydrolases"/>
    <property type="match status" value="1"/>
</dbReference>
<name>A0ABQ1PK35_9MICC</name>
<feature type="region of interest" description="Disordered" evidence="1">
    <location>
        <begin position="1"/>
        <end position="21"/>
    </location>
</feature>
<evidence type="ECO:0000256" key="1">
    <source>
        <dbReference type="SAM" id="MobiDB-lite"/>
    </source>
</evidence>